<protein>
    <recommendedName>
        <fullName evidence="3">protein O-GlcNAc transferase</fullName>
        <ecNumber evidence="3">2.4.1.255</ecNumber>
    </recommendedName>
</protein>
<dbReference type="Gene3D" id="3.40.50.2000">
    <property type="entry name" value="Glycogen Phosphorylase B"/>
    <property type="match status" value="1"/>
</dbReference>
<accession>A0A931HGG1</accession>
<dbReference type="Gene3D" id="3.40.50.11380">
    <property type="match status" value="1"/>
</dbReference>
<keyword evidence="6" id="KW-0677">Repeat</keyword>
<dbReference type="Pfam" id="PF13414">
    <property type="entry name" value="TPR_11"/>
    <property type="match status" value="1"/>
</dbReference>
<dbReference type="GO" id="GO:0006493">
    <property type="term" value="P:protein O-linked glycosylation"/>
    <property type="evidence" value="ECO:0007669"/>
    <property type="project" value="InterPro"/>
</dbReference>
<dbReference type="InterPro" id="IPR037919">
    <property type="entry name" value="OGT"/>
</dbReference>
<keyword evidence="5" id="KW-0808">Transferase</keyword>
<sequence>MSGLETLLIKARGAARRGDAEAAREIYHEVLERHPANRRARSALAALDRPRGTPAQLRFDALVEAYRSGRMDDAAREGAMLAREFPGVHGVHNLLGAALLALGENAGAEKAFRQALRCDPGAAASANNLAIALRRQHRDDEAEAIYRELIASAPLYAEARYNLANLLEQTAREGEAAQFYGEAIALDPDYVDAYYNLANLHARTGRSADALACFEWAVNLAPDHGDAHNNMGGELLRRGEAQPALAAFERALACPGTPGSPLEGQALVNKGKALVLLGDHAGAANAFRAALTRDPTDGSARLQALFEEAHMCDWHARAEYALTQGPEVAAVQPFASLPFRDDPAHQFERSKACAQVLFAHCPAAPALPSPPPARDGRIRLGYFSADFHDHATMYLMSGLFRCHDRARFEVRLYSYGPVRETDARRIELLRHVDAFTEIGAMADEEVCSLAHANGLDIALDLKGYTRGTRTRLFGQRLAPVQVGYMGYPGTLGHPCMDYFIADAVSLPPALEPFFCENIVRLPHCYQANDDARTIIPDSKGRAAHGLPEEGFVFASFNHSYKISPREWDIWMRLLGAVEGSVLWLLRSNPWAEANLAREAQARGIDPARLVFAPTLPQAEHLGRLALADLFLDTFAVNAHTTASDALWAGLPVLTLAGQQFAARVAASLVSSAGIPELVVESEGDYEALALSLVHHPQALAALRARLHAERHTCPLFDTQTYTADFETALETMHRRRVEGLPPTGFDVT</sequence>
<reference evidence="10" key="1">
    <citation type="submission" date="2020-11" db="EMBL/GenBank/DDBJ databases">
        <title>Novosphingobium aureum sp. nov., a marine bacterium isolated from sediment of a salt flat.</title>
        <authorList>
            <person name="Yoo Y."/>
            <person name="Kim J.-J."/>
        </authorList>
    </citation>
    <scope>NUCLEOTIDE SEQUENCE</scope>
    <source>
        <strain evidence="10">YJ-S2-02</strain>
    </source>
</reference>
<keyword evidence="4" id="KW-0328">Glycosyltransferase</keyword>
<evidence type="ECO:0000256" key="3">
    <source>
        <dbReference type="ARBA" id="ARBA00011970"/>
    </source>
</evidence>
<dbReference type="Pfam" id="PF13844">
    <property type="entry name" value="Glyco_transf_41"/>
    <property type="match status" value="2"/>
</dbReference>
<dbReference type="RefSeq" id="WP_197166809.1">
    <property type="nucleotide sequence ID" value="NZ_JADZGI010000004.1"/>
</dbReference>
<feature type="repeat" description="TPR" evidence="8">
    <location>
        <begin position="264"/>
        <end position="297"/>
    </location>
</feature>
<dbReference type="PANTHER" id="PTHR44366">
    <property type="entry name" value="UDP-N-ACETYLGLUCOSAMINE--PEPTIDE N-ACETYLGLUCOSAMINYLTRANSFERASE 110 KDA SUBUNIT"/>
    <property type="match status" value="1"/>
</dbReference>
<dbReference type="SMART" id="SM00028">
    <property type="entry name" value="TPR"/>
    <property type="match status" value="7"/>
</dbReference>
<evidence type="ECO:0000256" key="1">
    <source>
        <dbReference type="ARBA" id="ARBA00004922"/>
    </source>
</evidence>
<evidence type="ECO:0000256" key="4">
    <source>
        <dbReference type="ARBA" id="ARBA00022676"/>
    </source>
</evidence>
<dbReference type="InterPro" id="IPR019734">
    <property type="entry name" value="TPR_rpt"/>
</dbReference>
<dbReference type="SUPFAM" id="SSF48452">
    <property type="entry name" value="TPR-like"/>
    <property type="match status" value="1"/>
</dbReference>
<evidence type="ECO:0000256" key="5">
    <source>
        <dbReference type="ARBA" id="ARBA00022679"/>
    </source>
</evidence>
<evidence type="ECO:0000313" key="11">
    <source>
        <dbReference type="Proteomes" id="UP000617634"/>
    </source>
</evidence>
<feature type="domain" description="O-GlcNAc transferase C-terminal" evidence="9">
    <location>
        <begin position="373"/>
        <end position="531"/>
    </location>
</feature>
<comment type="pathway">
    <text evidence="1">Protein modification; protein glycosylation.</text>
</comment>
<dbReference type="PANTHER" id="PTHR44366:SF1">
    <property type="entry name" value="UDP-N-ACETYLGLUCOSAMINE--PEPTIDE N-ACETYLGLUCOSAMINYLTRANSFERASE 110 KDA SUBUNIT"/>
    <property type="match status" value="1"/>
</dbReference>
<evidence type="ECO:0000256" key="7">
    <source>
        <dbReference type="ARBA" id="ARBA00022803"/>
    </source>
</evidence>
<feature type="repeat" description="TPR" evidence="8">
    <location>
        <begin position="191"/>
        <end position="224"/>
    </location>
</feature>
<dbReference type="Proteomes" id="UP000617634">
    <property type="component" value="Unassembled WGS sequence"/>
</dbReference>
<evidence type="ECO:0000313" key="10">
    <source>
        <dbReference type="EMBL" id="MBH0114876.1"/>
    </source>
</evidence>
<dbReference type="InterPro" id="IPR011990">
    <property type="entry name" value="TPR-like_helical_dom_sf"/>
</dbReference>
<dbReference type="EC" id="2.4.1.255" evidence="3"/>
<name>A0A931HGG1_9SPHN</name>
<dbReference type="EMBL" id="JADZGI010000004">
    <property type="protein sequence ID" value="MBH0114876.1"/>
    <property type="molecule type" value="Genomic_DNA"/>
</dbReference>
<organism evidence="10 11">
    <name type="scientific">Novosphingobium aureum</name>
    <dbReference type="NCBI Taxonomy" id="2792964"/>
    <lineage>
        <taxon>Bacteria</taxon>
        <taxon>Pseudomonadati</taxon>
        <taxon>Pseudomonadota</taxon>
        <taxon>Alphaproteobacteria</taxon>
        <taxon>Sphingomonadales</taxon>
        <taxon>Sphingomonadaceae</taxon>
        <taxon>Novosphingobium</taxon>
    </lineage>
</organism>
<comment type="similarity">
    <text evidence="2">Belongs to the glycosyltransferase 41 family. O-GlcNAc transferase subfamily.</text>
</comment>
<dbReference type="GO" id="GO:0097363">
    <property type="term" value="F:protein O-acetylglucosaminyltransferase activity"/>
    <property type="evidence" value="ECO:0007669"/>
    <property type="project" value="UniProtKB-EC"/>
</dbReference>
<keyword evidence="7 8" id="KW-0802">TPR repeat</keyword>
<feature type="repeat" description="TPR" evidence="8">
    <location>
        <begin position="157"/>
        <end position="190"/>
    </location>
</feature>
<evidence type="ECO:0000256" key="2">
    <source>
        <dbReference type="ARBA" id="ARBA00005386"/>
    </source>
</evidence>
<proteinExistence type="inferred from homology"/>
<dbReference type="PROSITE" id="PS50005">
    <property type="entry name" value="TPR"/>
    <property type="match status" value="3"/>
</dbReference>
<gene>
    <name evidence="10" type="ORF">I5E68_18165</name>
</gene>
<evidence type="ECO:0000256" key="8">
    <source>
        <dbReference type="PROSITE-ProRule" id="PRU00339"/>
    </source>
</evidence>
<dbReference type="Gene3D" id="1.25.40.10">
    <property type="entry name" value="Tetratricopeptide repeat domain"/>
    <property type="match status" value="4"/>
</dbReference>
<comment type="caution">
    <text evidence="10">The sequence shown here is derived from an EMBL/GenBank/DDBJ whole genome shotgun (WGS) entry which is preliminary data.</text>
</comment>
<evidence type="ECO:0000256" key="6">
    <source>
        <dbReference type="ARBA" id="ARBA00022737"/>
    </source>
</evidence>
<evidence type="ECO:0000259" key="9">
    <source>
        <dbReference type="Pfam" id="PF13844"/>
    </source>
</evidence>
<keyword evidence="11" id="KW-1185">Reference proteome</keyword>
<dbReference type="InterPro" id="IPR029489">
    <property type="entry name" value="OGT/SEC/SPY_C"/>
</dbReference>
<dbReference type="Pfam" id="PF13432">
    <property type="entry name" value="TPR_16"/>
    <property type="match status" value="2"/>
</dbReference>
<feature type="domain" description="O-GlcNAc transferase C-terminal" evidence="9">
    <location>
        <begin position="540"/>
        <end position="724"/>
    </location>
</feature>
<dbReference type="AlphaFoldDB" id="A0A931HGG1"/>